<accession>A0A6H9YB04</accession>
<proteinExistence type="predicted"/>
<keyword evidence="2" id="KW-0012">Acyltransferase</keyword>
<dbReference type="Proteomes" id="UP000468735">
    <property type="component" value="Unassembled WGS sequence"/>
</dbReference>
<evidence type="ECO:0000256" key="3">
    <source>
        <dbReference type="SAM" id="MobiDB-lite"/>
    </source>
</evidence>
<comment type="caution">
    <text evidence="6">The sequence shown here is derived from an EMBL/GenBank/DDBJ whole genome shotgun (WGS) entry which is preliminary data.</text>
</comment>
<evidence type="ECO:0000313" key="6">
    <source>
        <dbReference type="EMBL" id="KAB2342431.1"/>
    </source>
</evidence>
<evidence type="ECO:0000256" key="4">
    <source>
        <dbReference type="SAM" id="Phobius"/>
    </source>
</evidence>
<dbReference type="Gene3D" id="3.40.630.30">
    <property type="match status" value="1"/>
</dbReference>
<dbReference type="Pfam" id="PF00583">
    <property type="entry name" value="Acetyltransf_1"/>
    <property type="match status" value="1"/>
</dbReference>
<dbReference type="OrthoDB" id="4095657at2"/>
<keyword evidence="7" id="KW-1185">Reference proteome</keyword>
<feature type="transmembrane region" description="Helical" evidence="4">
    <location>
        <begin position="292"/>
        <end position="312"/>
    </location>
</feature>
<organism evidence="6 7">
    <name type="scientific">Actinomadura rudentiformis</name>
    <dbReference type="NCBI Taxonomy" id="359158"/>
    <lineage>
        <taxon>Bacteria</taxon>
        <taxon>Bacillati</taxon>
        <taxon>Actinomycetota</taxon>
        <taxon>Actinomycetes</taxon>
        <taxon>Streptosporangiales</taxon>
        <taxon>Thermomonosporaceae</taxon>
        <taxon>Actinomadura</taxon>
    </lineage>
</organism>
<sequence>MLRCGHRPGQGLGPYDPGRGAPPPCTPRGRGKANSGDLVPGRPYNTCPVTPASPSWRGGGSHFRSTGIHVNVNAGVRWFRIRQRGPRFQIRLAEIEHVPVVIDLIEQAADWLREEKDTEQWNKPWPDREGRDKRVYEGVVNRLTWILWDGARPVASVTINPFGNDLWTEDEQRTEAVYIHRLVIDRAYAGTGLGAELIRWAGRQGRRRTPGARLIRIDVWTDNKELHAYYRRQGFRDVAIRTVGDDCPSGALFQRQIRRTPWSGTPRIGLAPSPRGERGARWLGGRGPAQTALGSVGVTVGTLATMMIFFVLKMQ</sequence>
<reference evidence="6 7" key="1">
    <citation type="submission" date="2019-09" db="EMBL/GenBank/DDBJ databases">
        <title>Actinomadura physcomitrii sp. nov., a novel actinomycete isolated from moss [Physcomitrium sphaericum (Ludw) Fuernr].</title>
        <authorList>
            <person name="Zhuang X."/>
            <person name="Liu C."/>
        </authorList>
    </citation>
    <scope>NUCLEOTIDE SEQUENCE [LARGE SCALE GENOMIC DNA]</scope>
    <source>
        <strain evidence="6 7">HMC1</strain>
    </source>
</reference>
<evidence type="ECO:0000313" key="7">
    <source>
        <dbReference type="Proteomes" id="UP000468735"/>
    </source>
</evidence>
<dbReference type="InterPro" id="IPR000182">
    <property type="entry name" value="GNAT_dom"/>
</dbReference>
<dbReference type="SUPFAM" id="SSF55729">
    <property type="entry name" value="Acyl-CoA N-acyltransferases (Nat)"/>
    <property type="match status" value="1"/>
</dbReference>
<dbReference type="InterPro" id="IPR016181">
    <property type="entry name" value="Acyl_CoA_acyltransferase"/>
</dbReference>
<evidence type="ECO:0000256" key="1">
    <source>
        <dbReference type="ARBA" id="ARBA00022679"/>
    </source>
</evidence>
<gene>
    <name evidence="6" type="ORF">F8566_38440</name>
</gene>
<keyword evidence="4" id="KW-1133">Transmembrane helix</keyword>
<dbReference type="EMBL" id="WBMT01000022">
    <property type="protein sequence ID" value="KAB2342431.1"/>
    <property type="molecule type" value="Genomic_DNA"/>
</dbReference>
<dbReference type="InterPro" id="IPR050832">
    <property type="entry name" value="Bact_Acetyltransf"/>
</dbReference>
<dbReference type="PROSITE" id="PS51186">
    <property type="entry name" value="GNAT"/>
    <property type="match status" value="1"/>
</dbReference>
<evidence type="ECO:0000256" key="2">
    <source>
        <dbReference type="ARBA" id="ARBA00023315"/>
    </source>
</evidence>
<protein>
    <submittedName>
        <fullName evidence="6">GNAT family N-acetyltransferase</fullName>
    </submittedName>
</protein>
<keyword evidence="4" id="KW-0812">Transmembrane</keyword>
<dbReference type="PANTHER" id="PTHR43877">
    <property type="entry name" value="AMINOALKYLPHOSPHONATE N-ACETYLTRANSFERASE-RELATED-RELATED"/>
    <property type="match status" value="1"/>
</dbReference>
<dbReference type="AlphaFoldDB" id="A0A6H9YB04"/>
<dbReference type="GO" id="GO:0016747">
    <property type="term" value="F:acyltransferase activity, transferring groups other than amino-acyl groups"/>
    <property type="evidence" value="ECO:0007669"/>
    <property type="project" value="InterPro"/>
</dbReference>
<feature type="region of interest" description="Disordered" evidence="3">
    <location>
        <begin position="1"/>
        <end position="44"/>
    </location>
</feature>
<dbReference type="CDD" id="cd04301">
    <property type="entry name" value="NAT_SF"/>
    <property type="match status" value="1"/>
</dbReference>
<evidence type="ECO:0000259" key="5">
    <source>
        <dbReference type="PROSITE" id="PS51186"/>
    </source>
</evidence>
<keyword evidence="4" id="KW-0472">Membrane</keyword>
<name>A0A6H9YB04_9ACTN</name>
<feature type="domain" description="N-acetyltransferase" evidence="5">
    <location>
        <begin position="88"/>
        <end position="258"/>
    </location>
</feature>
<keyword evidence="1 6" id="KW-0808">Transferase</keyword>